<reference evidence="1 2" key="1">
    <citation type="journal article" date="2015" name="Nature">
        <title>rRNA introns, odd ribosomes, and small enigmatic genomes across a large radiation of phyla.</title>
        <authorList>
            <person name="Brown C.T."/>
            <person name="Hug L.A."/>
            <person name="Thomas B.C."/>
            <person name="Sharon I."/>
            <person name="Castelle C.J."/>
            <person name="Singh A."/>
            <person name="Wilkins M.J."/>
            <person name="Williams K.H."/>
            <person name="Banfield J.F."/>
        </authorList>
    </citation>
    <scope>NUCLEOTIDE SEQUENCE [LARGE SCALE GENOMIC DNA]</scope>
</reference>
<protein>
    <submittedName>
        <fullName evidence="1">Uncharacterized protein</fullName>
    </submittedName>
</protein>
<name>A0A0G0QPM9_9BACT</name>
<evidence type="ECO:0000313" key="1">
    <source>
        <dbReference type="EMBL" id="KKR42389.1"/>
    </source>
</evidence>
<proteinExistence type="predicted"/>
<dbReference type="Proteomes" id="UP000034881">
    <property type="component" value="Unassembled WGS sequence"/>
</dbReference>
<accession>A0A0G0QPM9</accession>
<gene>
    <name evidence="1" type="ORF">UT77_C0002G0042</name>
</gene>
<organism evidence="1 2">
    <name type="scientific">Candidatus Daviesbacteria bacterium GW2011_GWC2_40_12</name>
    <dbReference type="NCBI Taxonomy" id="1618431"/>
    <lineage>
        <taxon>Bacteria</taxon>
        <taxon>Candidatus Daviesiibacteriota</taxon>
    </lineage>
</organism>
<dbReference type="AlphaFoldDB" id="A0A0G0QPM9"/>
<dbReference type="EMBL" id="LBYB01000002">
    <property type="protein sequence ID" value="KKR42389.1"/>
    <property type="molecule type" value="Genomic_DNA"/>
</dbReference>
<sequence length="157" mass="18121">MAIPEIMVNQREKEVQRALGQSGIQEDVQPDVKERHDMPFIHFVKSRGGITLAKIVTEEFRSGDEKVVCENADFIIRPLLACRGRIREDCEIIWHNKESGEHYRVGMINSSGWKDRSWRHTTFHSLVARRVRRVNERLGVIPSGNILRSVILPARNP</sequence>
<comment type="caution">
    <text evidence="1">The sequence shown here is derived from an EMBL/GenBank/DDBJ whole genome shotgun (WGS) entry which is preliminary data.</text>
</comment>
<evidence type="ECO:0000313" key="2">
    <source>
        <dbReference type="Proteomes" id="UP000034881"/>
    </source>
</evidence>